<dbReference type="EMBL" id="QNRR01000002">
    <property type="protein sequence ID" value="RBP46008.1"/>
    <property type="molecule type" value="Genomic_DNA"/>
</dbReference>
<feature type="transmembrane region" description="Helical" evidence="9">
    <location>
        <begin position="12"/>
        <end position="38"/>
    </location>
</feature>
<evidence type="ECO:0000256" key="4">
    <source>
        <dbReference type="ARBA" id="ARBA00022692"/>
    </source>
</evidence>
<evidence type="ECO:0000313" key="10">
    <source>
        <dbReference type="EMBL" id="RBP46008.1"/>
    </source>
</evidence>
<evidence type="ECO:0000256" key="9">
    <source>
        <dbReference type="SAM" id="Phobius"/>
    </source>
</evidence>
<keyword evidence="7" id="KW-0653">Protein transport</keyword>
<comment type="caution">
    <text evidence="10">The sequence shown here is derived from an EMBL/GenBank/DDBJ whole genome shotgun (WGS) entry which is preliminary data.</text>
</comment>
<evidence type="ECO:0000256" key="3">
    <source>
        <dbReference type="ARBA" id="ARBA00022475"/>
    </source>
</evidence>
<keyword evidence="4 7" id="KW-0812">Transmembrane</keyword>
<keyword evidence="6 9" id="KW-0472">Membrane</keyword>
<proteinExistence type="inferred from homology"/>
<dbReference type="GO" id="GO:0005886">
    <property type="term" value="C:plasma membrane"/>
    <property type="evidence" value="ECO:0007669"/>
    <property type="project" value="UniProtKB-SubCell"/>
</dbReference>
<reference evidence="10 11" key="1">
    <citation type="submission" date="2018-06" db="EMBL/GenBank/DDBJ databases">
        <title>Genomic Encyclopedia of Type Strains, Phase IV (KMG-IV): sequencing the most valuable type-strain genomes for metagenomic binning, comparative biology and taxonomic classification.</title>
        <authorList>
            <person name="Goeker M."/>
        </authorList>
    </citation>
    <scope>NUCLEOTIDE SEQUENCE [LARGE SCALE GENOMIC DNA]</scope>
    <source>
        <strain evidence="10 11">DSM 25532</strain>
    </source>
</reference>
<dbReference type="Pfam" id="PF02472">
    <property type="entry name" value="ExbD"/>
    <property type="match status" value="1"/>
</dbReference>
<feature type="compositionally biased region" description="Pro residues" evidence="8">
    <location>
        <begin position="167"/>
        <end position="178"/>
    </location>
</feature>
<dbReference type="RefSeq" id="WP_211325474.1">
    <property type="nucleotide sequence ID" value="NZ_QNRR01000002.1"/>
</dbReference>
<feature type="compositionally biased region" description="Low complexity" evidence="8">
    <location>
        <begin position="140"/>
        <end position="166"/>
    </location>
</feature>
<name>A0A366HSD5_9BACT</name>
<evidence type="ECO:0000256" key="5">
    <source>
        <dbReference type="ARBA" id="ARBA00022989"/>
    </source>
</evidence>
<gene>
    <name evidence="10" type="ORF">DES53_102393</name>
</gene>
<keyword evidence="5 9" id="KW-1133">Transmembrane helix</keyword>
<organism evidence="10 11">
    <name type="scientific">Roseimicrobium gellanilyticum</name>
    <dbReference type="NCBI Taxonomy" id="748857"/>
    <lineage>
        <taxon>Bacteria</taxon>
        <taxon>Pseudomonadati</taxon>
        <taxon>Verrucomicrobiota</taxon>
        <taxon>Verrucomicrobiia</taxon>
        <taxon>Verrucomicrobiales</taxon>
        <taxon>Verrucomicrobiaceae</taxon>
        <taxon>Roseimicrobium</taxon>
    </lineage>
</organism>
<evidence type="ECO:0000256" key="1">
    <source>
        <dbReference type="ARBA" id="ARBA00004162"/>
    </source>
</evidence>
<dbReference type="Gene3D" id="3.30.420.270">
    <property type="match status" value="1"/>
</dbReference>
<comment type="subcellular location">
    <subcellularLocation>
        <location evidence="1">Cell membrane</location>
        <topology evidence="1">Single-pass membrane protein</topology>
    </subcellularLocation>
    <subcellularLocation>
        <location evidence="7">Cell membrane</location>
        <topology evidence="7">Single-pass type II membrane protein</topology>
    </subcellularLocation>
</comment>
<keyword evidence="7" id="KW-0813">Transport</keyword>
<evidence type="ECO:0000256" key="8">
    <source>
        <dbReference type="SAM" id="MobiDB-lite"/>
    </source>
</evidence>
<evidence type="ECO:0000313" key="11">
    <source>
        <dbReference type="Proteomes" id="UP000253426"/>
    </source>
</evidence>
<dbReference type="GO" id="GO:0022857">
    <property type="term" value="F:transmembrane transporter activity"/>
    <property type="evidence" value="ECO:0007669"/>
    <property type="project" value="InterPro"/>
</dbReference>
<dbReference type="PANTHER" id="PTHR30558">
    <property type="entry name" value="EXBD MEMBRANE COMPONENT OF PMF-DRIVEN MACROMOLECULE IMPORT SYSTEM"/>
    <property type="match status" value="1"/>
</dbReference>
<keyword evidence="11" id="KW-1185">Reference proteome</keyword>
<sequence>MKLRSPIPQKKARLEIIPLIDIMFFLLASFMLVSLTMAKQQTIKVSLPTATTAKTDFKPDMINLAVDASGNYFMDTNRMTLPDLEKALFEKFRANAETPVYISGDANARHGSMVQVLDTVRRVGFQKVAFQTKAPDIAKATGAPATPAAPGAASPAAPAPASSAAPAPAPTPAPAPAQ</sequence>
<feature type="region of interest" description="Disordered" evidence="8">
    <location>
        <begin position="140"/>
        <end position="178"/>
    </location>
</feature>
<keyword evidence="3" id="KW-1003">Cell membrane</keyword>
<dbReference type="InterPro" id="IPR003400">
    <property type="entry name" value="ExbD"/>
</dbReference>
<dbReference type="Proteomes" id="UP000253426">
    <property type="component" value="Unassembled WGS sequence"/>
</dbReference>
<evidence type="ECO:0000256" key="7">
    <source>
        <dbReference type="RuleBase" id="RU003879"/>
    </source>
</evidence>
<dbReference type="GO" id="GO:0015031">
    <property type="term" value="P:protein transport"/>
    <property type="evidence" value="ECO:0007669"/>
    <property type="project" value="UniProtKB-KW"/>
</dbReference>
<dbReference type="PANTHER" id="PTHR30558:SF3">
    <property type="entry name" value="BIOPOLYMER TRANSPORT PROTEIN EXBD-RELATED"/>
    <property type="match status" value="1"/>
</dbReference>
<evidence type="ECO:0000256" key="2">
    <source>
        <dbReference type="ARBA" id="ARBA00005811"/>
    </source>
</evidence>
<evidence type="ECO:0000256" key="6">
    <source>
        <dbReference type="ARBA" id="ARBA00023136"/>
    </source>
</evidence>
<accession>A0A366HSD5</accession>
<comment type="similarity">
    <text evidence="2 7">Belongs to the ExbD/TolR family.</text>
</comment>
<dbReference type="AlphaFoldDB" id="A0A366HSD5"/>
<protein>
    <submittedName>
        <fullName evidence="10">Outer membrane transport energization protein ExbD</fullName>
    </submittedName>
</protein>